<dbReference type="EMBL" id="JACJJC010000009">
    <property type="protein sequence ID" value="MBM6704184.1"/>
    <property type="molecule type" value="Genomic_DNA"/>
</dbReference>
<name>A0ABS2DSB0_9BURK</name>
<evidence type="ECO:0008006" key="3">
    <source>
        <dbReference type="Google" id="ProtNLM"/>
    </source>
</evidence>
<keyword evidence="2" id="KW-1185">Reference proteome</keyword>
<evidence type="ECO:0000313" key="1">
    <source>
        <dbReference type="EMBL" id="MBM6704184.1"/>
    </source>
</evidence>
<dbReference type="RefSeq" id="WP_205102657.1">
    <property type="nucleotide sequence ID" value="NZ_JACJJC010000009.1"/>
</dbReference>
<dbReference type="Proteomes" id="UP000715095">
    <property type="component" value="Unassembled WGS sequence"/>
</dbReference>
<sequence length="63" mass="6697">MSTFENTLEIVLSPTAYAVVAKAAKHLGLSIHEFAAMAVHECALAVLEAAERNKPHPPLDLSA</sequence>
<comment type="caution">
    <text evidence="1">The sequence shown here is derived from an EMBL/GenBank/DDBJ whole genome shotgun (WGS) entry which is preliminary data.</text>
</comment>
<organism evidence="1 2">
    <name type="scientific">Sutterella massiliensis</name>
    <dbReference type="NCBI Taxonomy" id="1816689"/>
    <lineage>
        <taxon>Bacteria</taxon>
        <taxon>Pseudomonadati</taxon>
        <taxon>Pseudomonadota</taxon>
        <taxon>Betaproteobacteria</taxon>
        <taxon>Burkholderiales</taxon>
        <taxon>Sutterellaceae</taxon>
        <taxon>Sutterella</taxon>
    </lineage>
</organism>
<accession>A0ABS2DSB0</accession>
<proteinExistence type="predicted"/>
<gene>
    <name evidence="1" type="ORF">H6A60_06770</name>
</gene>
<evidence type="ECO:0000313" key="2">
    <source>
        <dbReference type="Proteomes" id="UP000715095"/>
    </source>
</evidence>
<protein>
    <recommendedName>
        <fullName evidence="3">Toxin-antitoxin system HicB family antitoxin</fullName>
    </recommendedName>
</protein>
<reference evidence="1 2" key="1">
    <citation type="journal article" date="2021" name="Sci. Rep.">
        <title>The distribution of antibiotic resistance genes in chicken gut microbiota commensals.</title>
        <authorList>
            <person name="Juricova H."/>
            <person name="Matiasovicova J."/>
            <person name="Kubasova T."/>
            <person name="Cejkova D."/>
            <person name="Rychlik I."/>
        </authorList>
    </citation>
    <scope>NUCLEOTIDE SEQUENCE [LARGE SCALE GENOMIC DNA]</scope>
    <source>
        <strain evidence="1 2">An829</strain>
    </source>
</reference>